<name>A0ABQ6G262_9CHLR</name>
<keyword evidence="6" id="KW-1185">Reference proteome</keyword>
<evidence type="ECO:0000313" key="5">
    <source>
        <dbReference type="EMBL" id="GLV60081.1"/>
    </source>
</evidence>
<dbReference type="EMBL" id="BSRI01000002">
    <property type="protein sequence ID" value="GLV60081.1"/>
    <property type="molecule type" value="Genomic_DNA"/>
</dbReference>
<dbReference type="InterPro" id="IPR036318">
    <property type="entry name" value="FAD-bd_PCMH-like_sf"/>
</dbReference>
<dbReference type="InterPro" id="IPR016169">
    <property type="entry name" value="FAD-bd_PCMH_sub2"/>
</dbReference>
<dbReference type="Proteomes" id="UP001344906">
    <property type="component" value="Unassembled WGS sequence"/>
</dbReference>
<feature type="domain" description="FAD-binding PCMH-type" evidence="4">
    <location>
        <begin position="1"/>
        <end position="177"/>
    </location>
</feature>
<dbReference type="InterPro" id="IPR016167">
    <property type="entry name" value="FAD-bd_PCMH_sub1"/>
</dbReference>
<keyword evidence="2" id="KW-0274">FAD</keyword>
<dbReference type="Gene3D" id="3.30.465.10">
    <property type="match status" value="1"/>
</dbReference>
<evidence type="ECO:0000256" key="2">
    <source>
        <dbReference type="ARBA" id="ARBA00022827"/>
    </source>
</evidence>
<evidence type="ECO:0000256" key="3">
    <source>
        <dbReference type="ARBA" id="ARBA00023002"/>
    </source>
</evidence>
<dbReference type="InterPro" id="IPR051312">
    <property type="entry name" value="Diverse_Substr_Oxidored"/>
</dbReference>
<comment type="caution">
    <text evidence="5">The sequence shown here is derived from an EMBL/GenBank/DDBJ whole genome shotgun (WGS) entry which is preliminary data.</text>
</comment>
<gene>
    <name evidence="5" type="ORF">KDH_69040</name>
</gene>
<dbReference type="SUPFAM" id="SSF56176">
    <property type="entry name" value="FAD-binding/transporter-associated domain-like"/>
    <property type="match status" value="1"/>
</dbReference>
<evidence type="ECO:0000256" key="1">
    <source>
        <dbReference type="ARBA" id="ARBA00022630"/>
    </source>
</evidence>
<dbReference type="RefSeq" id="WP_338257050.1">
    <property type="nucleotide sequence ID" value="NZ_BSRI01000002.1"/>
</dbReference>
<reference evidence="5 6" key="1">
    <citation type="submission" date="2023-02" db="EMBL/GenBank/DDBJ databases">
        <title>Dictyobacter halimunensis sp. nov., a new member of the class Ktedonobacteria from forest soil in a geothermal area.</title>
        <authorList>
            <person name="Rachmania M.K."/>
            <person name="Ningsih F."/>
            <person name="Sakai Y."/>
            <person name="Yabe S."/>
            <person name="Yokota A."/>
            <person name="Sjamsuridzal W."/>
        </authorList>
    </citation>
    <scope>NUCLEOTIDE SEQUENCE [LARGE SCALE GENOMIC DNA]</scope>
    <source>
        <strain evidence="5 6">S3.2.2.5</strain>
    </source>
</reference>
<dbReference type="InterPro" id="IPR036683">
    <property type="entry name" value="CO_DH_flav_C_dom_sf"/>
</dbReference>
<dbReference type="Pfam" id="PF00941">
    <property type="entry name" value="FAD_binding_5"/>
    <property type="match status" value="1"/>
</dbReference>
<dbReference type="InterPro" id="IPR002346">
    <property type="entry name" value="Mopterin_DH_FAD-bd"/>
</dbReference>
<evidence type="ECO:0000313" key="6">
    <source>
        <dbReference type="Proteomes" id="UP001344906"/>
    </source>
</evidence>
<accession>A0ABQ6G262</accession>
<keyword evidence="1" id="KW-0285">Flavoprotein</keyword>
<dbReference type="InterPro" id="IPR016166">
    <property type="entry name" value="FAD-bd_PCMH"/>
</dbReference>
<evidence type="ECO:0000259" key="4">
    <source>
        <dbReference type="PROSITE" id="PS51387"/>
    </source>
</evidence>
<dbReference type="Gene3D" id="3.30.43.10">
    <property type="entry name" value="Uridine Diphospho-n-acetylenolpyruvylglucosamine Reductase, domain 2"/>
    <property type="match status" value="1"/>
</dbReference>
<dbReference type="InterPro" id="IPR005107">
    <property type="entry name" value="CO_DH_flav_C"/>
</dbReference>
<dbReference type="PANTHER" id="PTHR42659:SF2">
    <property type="entry name" value="XANTHINE DEHYDROGENASE SUBUNIT C-RELATED"/>
    <property type="match status" value="1"/>
</dbReference>
<dbReference type="SUPFAM" id="SSF55447">
    <property type="entry name" value="CO dehydrogenase flavoprotein C-terminal domain-like"/>
    <property type="match status" value="1"/>
</dbReference>
<dbReference type="PANTHER" id="PTHR42659">
    <property type="entry name" value="XANTHINE DEHYDROGENASE SUBUNIT C-RELATED"/>
    <property type="match status" value="1"/>
</dbReference>
<dbReference type="SMART" id="SM01092">
    <property type="entry name" value="CO_deh_flav_C"/>
    <property type="match status" value="1"/>
</dbReference>
<dbReference type="Gene3D" id="3.30.390.50">
    <property type="entry name" value="CO dehydrogenase flavoprotein, C-terminal domain"/>
    <property type="match status" value="1"/>
</dbReference>
<keyword evidence="3" id="KW-0560">Oxidoreductase</keyword>
<dbReference type="Pfam" id="PF03450">
    <property type="entry name" value="CO_deh_flav_C"/>
    <property type="match status" value="1"/>
</dbReference>
<organism evidence="5 6">
    <name type="scientific">Dictyobacter halimunensis</name>
    <dbReference type="NCBI Taxonomy" id="3026934"/>
    <lineage>
        <taxon>Bacteria</taxon>
        <taxon>Bacillati</taxon>
        <taxon>Chloroflexota</taxon>
        <taxon>Ktedonobacteria</taxon>
        <taxon>Ktedonobacterales</taxon>
        <taxon>Dictyobacteraceae</taxon>
        <taxon>Dictyobacter</taxon>
    </lineage>
</organism>
<dbReference type="PROSITE" id="PS51387">
    <property type="entry name" value="FAD_PCMH"/>
    <property type="match status" value="1"/>
</dbReference>
<proteinExistence type="predicted"/>
<sequence>MKPAPFQYRAPTVLDEALALLEQSGPDAKVLAGGQSLIPILNMRLSSPQYLVDINRVAGLDYIEGRKDYLAIGAITRQRSVERSEIVRRRHPLLVEVIQKIGHMQIRNRGTIAGSIAHADPAAELPALLLCLDGEVVARSRSGERVIGAGHLFTDHLTTALEAGEIITEVRFPWLTPQAGWSCVEFARRAGDYALAGAIAVVIPAPQRTCQSARISYFGIAPTPVRGHEIERMLAGTTLDEATLQAAARMAESLVDGEFNDIHATTTYRRALVAEATRRALSTAWHKP</sequence>
<protein>
    <submittedName>
        <fullName evidence="5">Carbon monoxide dehydrogenase</fullName>
    </submittedName>
</protein>